<organism evidence="1 2">
    <name type="scientific">Coccomyxa viridis</name>
    <dbReference type="NCBI Taxonomy" id="1274662"/>
    <lineage>
        <taxon>Eukaryota</taxon>
        <taxon>Viridiplantae</taxon>
        <taxon>Chlorophyta</taxon>
        <taxon>core chlorophytes</taxon>
        <taxon>Trebouxiophyceae</taxon>
        <taxon>Trebouxiophyceae incertae sedis</taxon>
        <taxon>Coccomyxaceae</taxon>
        <taxon>Coccomyxa</taxon>
    </lineage>
</organism>
<dbReference type="EMBL" id="CAXHTA020000007">
    <property type="protein sequence ID" value="CAL5222914.1"/>
    <property type="molecule type" value="Genomic_DNA"/>
</dbReference>
<gene>
    <name evidence="1" type="primary">g5345</name>
    <name evidence="1" type="ORF">VP750_LOCUS4573</name>
</gene>
<name>A0ABP1FUV9_9CHLO</name>
<dbReference type="Proteomes" id="UP001497392">
    <property type="component" value="Unassembled WGS sequence"/>
</dbReference>
<keyword evidence="2" id="KW-1185">Reference proteome</keyword>
<dbReference type="InterPro" id="IPR040346">
    <property type="entry name" value="GEX1/Brambleberry"/>
</dbReference>
<comment type="caution">
    <text evidence="1">The sequence shown here is derived from an EMBL/GenBank/DDBJ whole genome shotgun (WGS) entry which is preliminary data.</text>
</comment>
<accession>A0ABP1FUV9</accession>
<dbReference type="PANTHER" id="PTHR33538">
    <property type="entry name" value="PROTEIN GAMETE EXPRESSED 1"/>
    <property type="match status" value="1"/>
</dbReference>
<protein>
    <submittedName>
        <fullName evidence="1">G5345 protein</fullName>
    </submittedName>
</protein>
<reference evidence="1 2" key="1">
    <citation type="submission" date="2024-06" db="EMBL/GenBank/DDBJ databases">
        <authorList>
            <person name="Kraege A."/>
            <person name="Thomma B."/>
        </authorList>
    </citation>
    <scope>NUCLEOTIDE SEQUENCE [LARGE SCALE GENOMIC DNA]</scope>
</reference>
<proteinExistence type="predicted"/>
<evidence type="ECO:0000313" key="2">
    <source>
        <dbReference type="Proteomes" id="UP001497392"/>
    </source>
</evidence>
<sequence length="176" mass="19426">MPSYEVPHPALSLTAISQGKGHLSRLEDLAQQEGYLTRIWRSNCFTSALEHLGITHCQSMSPEQKSRLALALANCQLQMLGQKTHSCSEATPLQKCTESFPDDRSYNTFTEQLAQIDSICMFHMHDSFGMRTEVLMHELADATSGALLMSSGILDALGGMDRQLQGKAPLRLLTLS</sequence>
<evidence type="ECO:0000313" key="1">
    <source>
        <dbReference type="EMBL" id="CAL5222914.1"/>
    </source>
</evidence>
<dbReference type="PANTHER" id="PTHR33538:SF2">
    <property type="entry name" value="PROTEIN GAMETE EXPRESSED 1"/>
    <property type="match status" value="1"/>
</dbReference>